<proteinExistence type="predicted"/>
<keyword evidence="1" id="KW-1133">Transmembrane helix</keyword>
<evidence type="ECO:0000313" key="2">
    <source>
        <dbReference type="EMBL" id="KAH8079432.1"/>
    </source>
</evidence>
<protein>
    <submittedName>
        <fullName evidence="2">Uncharacterized protein</fullName>
    </submittedName>
</protein>
<keyword evidence="3" id="KW-1185">Reference proteome</keyword>
<keyword evidence="1" id="KW-0472">Membrane</keyword>
<dbReference type="Proteomes" id="UP000813824">
    <property type="component" value="Unassembled WGS sequence"/>
</dbReference>
<evidence type="ECO:0000313" key="3">
    <source>
        <dbReference type="Proteomes" id="UP000813824"/>
    </source>
</evidence>
<dbReference type="EMBL" id="JAEVFJ010000056">
    <property type="protein sequence ID" value="KAH8079432.1"/>
    <property type="molecule type" value="Genomic_DNA"/>
</dbReference>
<accession>A0A8K0XKN6</accession>
<feature type="transmembrane region" description="Helical" evidence="1">
    <location>
        <begin position="20"/>
        <end position="36"/>
    </location>
</feature>
<evidence type="ECO:0000256" key="1">
    <source>
        <dbReference type="SAM" id="Phobius"/>
    </source>
</evidence>
<name>A0A8K0XKN6_9AGAR</name>
<comment type="caution">
    <text evidence="2">The sequence shown here is derived from an EMBL/GenBank/DDBJ whole genome shotgun (WGS) entry which is preliminary data.</text>
</comment>
<sequence>MYSNRFLPSVVLTQFHPSYILSWFFFLLMCSTIFSSRLYVSRVFALLCFIVIRSMCYGYFPHPHPAYAFSLLLFSLCPALLCFAFAVFRAFCLSSFIFFYLVDELILPLVVASNTPALPVFFRVVVV</sequence>
<reference evidence="2" key="1">
    <citation type="journal article" date="2021" name="New Phytol.">
        <title>Evolutionary innovations through gain and loss of genes in the ectomycorrhizal Boletales.</title>
        <authorList>
            <person name="Wu G."/>
            <person name="Miyauchi S."/>
            <person name="Morin E."/>
            <person name="Kuo A."/>
            <person name="Drula E."/>
            <person name="Varga T."/>
            <person name="Kohler A."/>
            <person name="Feng B."/>
            <person name="Cao Y."/>
            <person name="Lipzen A."/>
            <person name="Daum C."/>
            <person name="Hundley H."/>
            <person name="Pangilinan J."/>
            <person name="Johnson J."/>
            <person name="Barry K."/>
            <person name="LaButti K."/>
            <person name="Ng V."/>
            <person name="Ahrendt S."/>
            <person name="Min B."/>
            <person name="Choi I.G."/>
            <person name="Park H."/>
            <person name="Plett J.M."/>
            <person name="Magnuson J."/>
            <person name="Spatafora J.W."/>
            <person name="Nagy L.G."/>
            <person name="Henrissat B."/>
            <person name="Grigoriev I.V."/>
            <person name="Yang Z.L."/>
            <person name="Xu J."/>
            <person name="Martin F.M."/>
        </authorList>
    </citation>
    <scope>NUCLEOTIDE SEQUENCE</scope>
    <source>
        <strain evidence="2">KKN 215</strain>
    </source>
</reference>
<gene>
    <name evidence="2" type="ORF">BXZ70DRAFT_649774</name>
</gene>
<feature type="transmembrane region" description="Helical" evidence="1">
    <location>
        <begin position="66"/>
        <end position="93"/>
    </location>
</feature>
<feature type="transmembrane region" description="Helical" evidence="1">
    <location>
        <begin position="43"/>
        <end position="60"/>
    </location>
</feature>
<organism evidence="2 3">
    <name type="scientific">Cristinia sonorae</name>
    <dbReference type="NCBI Taxonomy" id="1940300"/>
    <lineage>
        <taxon>Eukaryota</taxon>
        <taxon>Fungi</taxon>
        <taxon>Dikarya</taxon>
        <taxon>Basidiomycota</taxon>
        <taxon>Agaricomycotina</taxon>
        <taxon>Agaricomycetes</taxon>
        <taxon>Agaricomycetidae</taxon>
        <taxon>Agaricales</taxon>
        <taxon>Pleurotineae</taxon>
        <taxon>Stephanosporaceae</taxon>
        <taxon>Cristinia</taxon>
    </lineage>
</organism>
<dbReference type="AlphaFoldDB" id="A0A8K0XKN6"/>
<keyword evidence="1" id="KW-0812">Transmembrane</keyword>